<organism evidence="1 2">
    <name type="scientific">Tahibacter soli</name>
    <dbReference type="NCBI Taxonomy" id="2983605"/>
    <lineage>
        <taxon>Bacteria</taxon>
        <taxon>Pseudomonadati</taxon>
        <taxon>Pseudomonadota</taxon>
        <taxon>Gammaproteobacteria</taxon>
        <taxon>Lysobacterales</taxon>
        <taxon>Rhodanobacteraceae</taxon>
        <taxon>Tahibacter</taxon>
    </lineage>
</organism>
<dbReference type="EMBL" id="JAOVZO020000023">
    <property type="protein sequence ID" value="MDC8016015.1"/>
    <property type="molecule type" value="Genomic_DNA"/>
</dbReference>
<comment type="caution">
    <text evidence="1">The sequence shown here is derived from an EMBL/GenBank/DDBJ whole genome shotgun (WGS) entry which is preliminary data.</text>
</comment>
<accession>A0A9X3YR31</accession>
<evidence type="ECO:0000313" key="2">
    <source>
        <dbReference type="Proteomes" id="UP001139971"/>
    </source>
</evidence>
<protein>
    <submittedName>
        <fullName evidence="1">Uncharacterized protein</fullName>
    </submittedName>
</protein>
<name>A0A9X3YR31_9GAMM</name>
<sequence length="180" mass="20916">MGMFDEEMDCRELIWRLRGRHQMWAQDSVRLLYGVILGFAMARKGMDVAYMRDLAKFAMTYFAIEGPQRTLCEIIERNAASKESENALFFALFDAFERVVPATSIRYRVLGRNPAAHPGGRYDVPNISAFVQIDEVPGRGAYLFHLDADARRCYELRFPSREEADKFVHRELRIEELPQE</sequence>
<evidence type="ECO:0000313" key="1">
    <source>
        <dbReference type="EMBL" id="MDC8016015.1"/>
    </source>
</evidence>
<reference evidence="1" key="1">
    <citation type="submission" date="2023-02" db="EMBL/GenBank/DDBJ databases">
        <title>Tahibacter soli sp. nov. isolated from soil.</title>
        <authorList>
            <person name="Baek J.H."/>
            <person name="Lee J.K."/>
            <person name="Choi D.G."/>
            <person name="Jeon C.O."/>
        </authorList>
    </citation>
    <scope>NUCLEOTIDE SEQUENCE</scope>
    <source>
        <strain evidence="1">BL</strain>
    </source>
</reference>
<dbReference type="RefSeq" id="WP_263543031.1">
    <property type="nucleotide sequence ID" value="NZ_JAOVZO020000023.1"/>
</dbReference>
<gene>
    <name evidence="1" type="ORF">OD750_026110</name>
</gene>
<dbReference type="Proteomes" id="UP001139971">
    <property type="component" value="Unassembled WGS sequence"/>
</dbReference>
<keyword evidence="2" id="KW-1185">Reference proteome</keyword>
<dbReference type="AlphaFoldDB" id="A0A9X3YR31"/>
<proteinExistence type="predicted"/>